<gene>
    <name evidence="1" type="ORF">BO78DRAFT_124262</name>
</gene>
<reference evidence="1 2" key="1">
    <citation type="submission" date="2018-02" db="EMBL/GenBank/DDBJ databases">
        <title>The genomes of Aspergillus section Nigri reveals drivers in fungal speciation.</title>
        <authorList>
            <consortium name="DOE Joint Genome Institute"/>
            <person name="Vesth T.C."/>
            <person name="Nybo J."/>
            <person name="Theobald S."/>
            <person name="Brandl J."/>
            <person name="Frisvad J.C."/>
            <person name="Nielsen K.F."/>
            <person name="Lyhne E.K."/>
            <person name="Kogle M.E."/>
            <person name="Kuo A."/>
            <person name="Riley R."/>
            <person name="Clum A."/>
            <person name="Nolan M."/>
            <person name="Lipzen A."/>
            <person name="Salamov A."/>
            <person name="Henrissat B."/>
            <person name="Wiebenga A."/>
            <person name="De vries R.P."/>
            <person name="Grigoriev I.V."/>
            <person name="Mortensen U.H."/>
            <person name="Andersen M.R."/>
            <person name="Baker S.E."/>
        </authorList>
    </citation>
    <scope>NUCLEOTIDE SEQUENCE [LARGE SCALE GENOMIC DNA]</scope>
    <source>
        <strain evidence="1 2">CBS 121057</strain>
    </source>
</reference>
<dbReference type="Proteomes" id="UP000248423">
    <property type="component" value="Unassembled WGS sequence"/>
</dbReference>
<dbReference type="AlphaFoldDB" id="A0A319FGP9"/>
<sequence length="93" mass="10321">MKLLVKLSGSSSSGLPLTAMLSYFPLVISLEPRCIVPSSRLTLKRVSPLIPRWASESRRAPFIQARPVQSLPWANLGRLNLLLCGYWLAGYLP</sequence>
<keyword evidence="2" id="KW-1185">Reference proteome</keyword>
<proteinExistence type="predicted"/>
<name>A0A319FGP9_ASPSB</name>
<dbReference type="VEuPathDB" id="FungiDB:BO78DRAFT_124262"/>
<accession>A0A319FGP9</accession>
<dbReference type="EMBL" id="KZ826352">
    <property type="protein sequence ID" value="PYI06103.1"/>
    <property type="molecule type" value="Genomic_DNA"/>
</dbReference>
<evidence type="ECO:0000313" key="2">
    <source>
        <dbReference type="Proteomes" id="UP000248423"/>
    </source>
</evidence>
<evidence type="ECO:0000313" key="1">
    <source>
        <dbReference type="EMBL" id="PYI06103.1"/>
    </source>
</evidence>
<organism evidence="1 2">
    <name type="scientific">Aspergillus sclerotiicarbonarius (strain CBS 121057 / IBT 28362)</name>
    <dbReference type="NCBI Taxonomy" id="1448318"/>
    <lineage>
        <taxon>Eukaryota</taxon>
        <taxon>Fungi</taxon>
        <taxon>Dikarya</taxon>
        <taxon>Ascomycota</taxon>
        <taxon>Pezizomycotina</taxon>
        <taxon>Eurotiomycetes</taxon>
        <taxon>Eurotiomycetidae</taxon>
        <taxon>Eurotiales</taxon>
        <taxon>Aspergillaceae</taxon>
        <taxon>Aspergillus</taxon>
        <taxon>Aspergillus subgen. Circumdati</taxon>
    </lineage>
</organism>
<protein>
    <submittedName>
        <fullName evidence="1">Uncharacterized protein</fullName>
    </submittedName>
</protein>